<organism evidence="1 2">
    <name type="scientific">Agromyces badenianii</name>
    <dbReference type="NCBI Taxonomy" id="2080742"/>
    <lineage>
        <taxon>Bacteria</taxon>
        <taxon>Bacillati</taxon>
        <taxon>Actinomycetota</taxon>
        <taxon>Actinomycetes</taxon>
        <taxon>Micrococcales</taxon>
        <taxon>Microbacteriaceae</taxon>
        <taxon>Agromyces</taxon>
    </lineage>
</organism>
<evidence type="ECO:0000313" key="2">
    <source>
        <dbReference type="Proteomes" id="UP000244729"/>
    </source>
</evidence>
<sequence>MADFEYGPVELYLVGFEGDRPDPGTIEAIGELIEGGEIRLLDFLVISRELDGSVLITEFEDVSDEYGFGTVELEAIGLVADEDVNELAEGIPPGTSGALLAIELVWAKRLASKFAQSGGIVLQTERIPAPVVNAALAEAEEE</sequence>
<keyword evidence="2" id="KW-1185">Reference proteome</keyword>
<proteinExistence type="predicted"/>
<name>A0A2S0WZ46_9MICO</name>
<protein>
    <submittedName>
        <fullName evidence="1">Uncharacterized protein</fullName>
    </submittedName>
</protein>
<evidence type="ECO:0000313" key="1">
    <source>
        <dbReference type="EMBL" id="AWB96598.1"/>
    </source>
</evidence>
<dbReference type="InterPro" id="IPR046288">
    <property type="entry name" value="DUF6325"/>
</dbReference>
<dbReference type="Pfam" id="PF19850">
    <property type="entry name" value="DUF6325"/>
    <property type="match status" value="1"/>
</dbReference>
<dbReference type="OrthoDB" id="4464342at2"/>
<gene>
    <name evidence="1" type="ORF">DCE93_13870</name>
</gene>
<dbReference type="KEGG" id="agm:DCE93_13870"/>
<dbReference type="Proteomes" id="UP000244729">
    <property type="component" value="Chromosome"/>
</dbReference>
<dbReference type="RefSeq" id="WP_108596394.1">
    <property type="nucleotide sequence ID" value="NZ_CP028913.1"/>
</dbReference>
<dbReference type="EMBL" id="CP028913">
    <property type="protein sequence ID" value="AWB96598.1"/>
    <property type="molecule type" value="Genomic_DNA"/>
</dbReference>
<accession>A0A2S0WZ46</accession>
<dbReference type="AlphaFoldDB" id="A0A2S0WZ46"/>
<reference evidence="1 2" key="1">
    <citation type="submission" date="2018-04" db="EMBL/GenBank/DDBJ databases">
        <authorList>
            <person name="Li J."/>
        </authorList>
    </citation>
    <scope>NUCLEOTIDE SEQUENCE [LARGE SCALE GENOMIC DNA]</scope>
    <source>
        <strain evidence="2">30A</strain>
    </source>
</reference>